<dbReference type="EMBL" id="LBPV01000016">
    <property type="protein sequence ID" value="KKP65622.1"/>
    <property type="molecule type" value="Genomic_DNA"/>
</dbReference>
<feature type="transmembrane region" description="Helical" evidence="2">
    <location>
        <begin position="508"/>
        <end position="531"/>
    </location>
</feature>
<feature type="region of interest" description="Disordered" evidence="1">
    <location>
        <begin position="579"/>
        <end position="617"/>
    </location>
</feature>
<evidence type="ECO:0008006" key="5">
    <source>
        <dbReference type="Google" id="ProtNLM"/>
    </source>
</evidence>
<keyword evidence="2" id="KW-1133">Transmembrane helix</keyword>
<dbReference type="InterPro" id="IPR013783">
    <property type="entry name" value="Ig-like_fold"/>
</dbReference>
<organism evidence="3 4">
    <name type="scientific">candidate division WS6 bacterium GW2011_GWE1_34_7</name>
    <dbReference type="NCBI Taxonomy" id="1619093"/>
    <lineage>
        <taxon>Bacteria</taxon>
        <taxon>Candidatus Dojkabacteria</taxon>
    </lineage>
</organism>
<dbReference type="Proteomes" id="UP000033866">
    <property type="component" value="Unassembled WGS sequence"/>
</dbReference>
<dbReference type="Gene3D" id="2.60.40.10">
    <property type="entry name" value="Immunoglobulins"/>
    <property type="match status" value="1"/>
</dbReference>
<name>A0A0G0EE76_9BACT</name>
<accession>A0A0G0EE76</accession>
<gene>
    <name evidence="3" type="ORF">UR61_C0016G0006</name>
</gene>
<sequence>MRLGNAPITRKSRRSIALTFLLLLALPAFVYGILQNSSFDFRNKAFEDIQLSEKDPCIITFPNINPYSIEVNSTVRVQVDALSDMFAVKSIHITDNIGNVLITKEYTDSPKRITESFPFTPQTSTAYYLSGSMTDTNNQTYQCVISSPYDIKGVRAITSNSKPVFTTTPRSSIPSQNIQTGVTYEYTIKAEDIDKDTINYAYSFTKGESWLKPTIIDDGGDGKLTIKLKGSTTKAGSYLANIFIHDGYSTHLSSQSWVISVSPKENSNPSVKILEPVTPVQIKENTTLKISWEGEDDSSIIRYEVYISSNPTNQSSWKVINKEIKPTQTSYNIDFTSITDGAYRIIVRAIDNQIPAGIGTDISEEIIVAKQITPPKDPDDKVVLPEPQIINMSPTSTDEISNTTPTIKASLVATEGATIDETTILFKVDNRDVTKDIKINKISDSEYTVIYIPEESLTFGLHKVDLSFEDSKQSPTQKTWTFTISGGEEEDSDFFNIFGFEIAKRTTYIIAGGLGLIVLAIVIPMLIVALWKDSSKEIVSNNYSLPQSLPSTTEIPTPQQEQEDLKDLVQENFQPPKPEESILAIPEPVVETEQISAPEPILETEERNIPEPGEDLDSLYKQIEEIKQEEENSGK</sequence>
<dbReference type="AlphaFoldDB" id="A0A0G0EE76"/>
<evidence type="ECO:0000256" key="2">
    <source>
        <dbReference type="SAM" id="Phobius"/>
    </source>
</evidence>
<dbReference type="SUPFAM" id="SSF49265">
    <property type="entry name" value="Fibronectin type III"/>
    <property type="match status" value="1"/>
</dbReference>
<evidence type="ECO:0000256" key="1">
    <source>
        <dbReference type="SAM" id="MobiDB-lite"/>
    </source>
</evidence>
<keyword evidence="2" id="KW-0812">Transmembrane</keyword>
<evidence type="ECO:0000313" key="3">
    <source>
        <dbReference type="EMBL" id="KKP65622.1"/>
    </source>
</evidence>
<keyword evidence="2" id="KW-0472">Membrane</keyword>
<reference evidence="3 4" key="1">
    <citation type="journal article" date="2015" name="Nature">
        <title>rRNA introns, odd ribosomes, and small enigmatic genomes across a large radiation of phyla.</title>
        <authorList>
            <person name="Brown C.T."/>
            <person name="Hug L.A."/>
            <person name="Thomas B.C."/>
            <person name="Sharon I."/>
            <person name="Castelle C.J."/>
            <person name="Singh A."/>
            <person name="Wilkins M.J."/>
            <person name="Williams K.H."/>
            <person name="Banfield J.F."/>
        </authorList>
    </citation>
    <scope>NUCLEOTIDE SEQUENCE [LARGE SCALE GENOMIC DNA]</scope>
</reference>
<dbReference type="InterPro" id="IPR036116">
    <property type="entry name" value="FN3_sf"/>
</dbReference>
<comment type="caution">
    <text evidence="3">The sequence shown here is derived from an EMBL/GenBank/DDBJ whole genome shotgun (WGS) entry which is preliminary data.</text>
</comment>
<protein>
    <recommendedName>
        <fullName evidence="5">Fibronectin type-III domain-containing protein</fullName>
    </recommendedName>
</protein>
<evidence type="ECO:0000313" key="4">
    <source>
        <dbReference type="Proteomes" id="UP000033866"/>
    </source>
</evidence>
<proteinExistence type="predicted"/>